<sequence length="143" mass="16485">MNDGQSSTSMISSNDNYFKSSKSINELVLRTRYDPGNFLPDAIKIWFTNQKIRQFVDIVRQCLHCYEFTHATRVCNKKICPRCGVNREGLCQGPENASIVMDLIQQLQKSAHVIYLNKNTLVQVQKSSNYWRGKTFICSIIEN</sequence>
<evidence type="ECO:0000313" key="1">
    <source>
        <dbReference type="EMBL" id="GIY45617.1"/>
    </source>
</evidence>
<dbReference type="Proteomes" id="UP001054945">
    <property type="component" value="Unassembled WGS sequence"/>
</dbReference>
<dbReference type="EMBL" id="BPLR01011295">
    <property type="protein sequence ID" value="GIY45617.1"/>
    <property type="molecule type" value="Genomic_DNA"/>
</dbReference>
<keyword evidence="2" id="KW-1185">Reference proteome</keyword>
<comment type="caution">
    <text evidence="1">The sequence shown here is derived from an EMBL/GenBank/DDBJ whole genome shotgun (WGS) entry which is preliminary data.</text>
</comment>
<organism evidence="1 2">
    <name type="scientific">Caerostris extrusa</name>
    <name type="common">Bark spider</name>
    <name type="synonym">Caerostris bankana</name>
    <dbReference type="NCBI Taxonomy" id="172846"/>
    <lineage>
        <taxon>Eukaryota</taxon>
        <taxon>Metazoa</taxon>
        <taxon>Ecdysozoa</taxon>
        <taxon>Arthropoda</taxon>
        <taxon>Chelicerata</taxon>
        <taxon>Arachnida</taxon>
        <taxon>Araneae</taxon>
        <taxon>Araneomorphae</taxon>
        <taxon>Entelegynae</taxon>
        <taxon>Araneoidea</taxon>
        <taxon>Araneidae</taxon>
        <taxon>Caerostris</taxon>
    </lineage>
</organism>
<dbReference type="AlphaFoldDB" id="A0AAV4TL04"/>
<evidence type="ECO:0000313" key="2">
    <source>
        <dbReference type="Proteomes" id="UP001054945"/>
    </source>
</evidence>
<accession>A0AAV4TL04</accession>
<gene>
    <name evidence="1" type="ORF">CEXT_358951</name>
</gene>
<protein>
    <recommendedName>
        <fullName evidence="3">Recombination activating protein 1</fullName>
    </recommendedName>
</protein>
<proteinExistence type="predicted"/>
<name>A0AAV4TL04_CAEEX</name>
<evidence type="ECO:0008006" key="3">
    <source>
        <dbReference type="Google" id="ProtNLM"/>
    </source>
</evidence>
<reference evidence="1 2" key="1">
    <citation type="submission" date="2021-06" db="EMBL/GenBank/DDBJ databases">
        <title>Caerostris extrusa draft genome.</title>
        <authorList>
            <person name="Kono N."/>
            <person name="Arakawa K."/>
        </authorList>
    </citation>
    <scope>NUCLEOTIDE SEQUENCE [LARGE SCALE GENOMIC DNA]</scope>
</reference>